<evidence type="ECO:0000256" key="17">
    <source>
        <dbReference type="SAM" id="MobiDB-lite"/>
    </source>
</evidence>
<evidence type="ECO:0000256" key="19">
    <source>
        <dbReference type="SAM" id="SignalP"/>
    </source>
</evidence>
<evidence type="ECO:0000256" key="16">
    <source>
        <dbReference type="PROSITE-ProRule" id="PRU00357"/>
    </source>
</evidence>
<evidence type="ECO:0000259" key="20">
    <source>
        <dbReference type="PROSITE" id="PS51017"/>
    </source>
</evidence>
<dbReference type="GO" id="GO:0010497">
    <property type="term" value="P:plasmodesmata-mediated intercellular transport"/>
    <property type="evidence" value="ECO:0007669"/>
    <property type="project" value="TreeGrafter"/>
</dbReference>
<keyword evidence="9" id="KW-0965">Cell junction</keyword>
<reference evidence="22" key="1">
    <citation type="submission" date="2022-05" db="EMBL/GenBank/DDBJ databases">
        <title>The Musa troglodytarum L. genome provides insights into the mechanism of non-climacteric behaviour and enrichment of carotenoids.</title>
        <authorList>
            <person name="Wang J."/>
        </authorList>
    </citation>
    <scope>NUCLEOTIDE SEQUENCE</scope>
    <source>
        <tissue evidence="22">Leaf</tissue>
    </source>
</reference>
<evidence type="ECO:0000256" key="5">
    <source>
        <dbReference type="ARBA" id="ARBA00022581"/>
    </source>
</evidence>
<protein>
    <submittedName>
        <fullName evidence="22">Cysteine-rich repeat secretory protein</fullName>
    </submittedName>
</protein>
<evidence type="ECO:0000256" key="4">
    <source>
        <dbReference type="ARBA" id="ARBA00022475"/>
    </source>
</evidence>
<keyword evidence="23" id="KW-1185">Reference proteome</keyword>
<name>A0A9E7K085_9LILI</name>
<dbReference type="AlphaFoldDB" id="A0A9E7K085"/>
<comment type="similarity">
    <text evidence="15">Belongs to the cysteine-rich repeat secretory protein family. Plasmodesmata-located proteins (PDLD) subfamily.</text>
</comment>
<keyword evidence="13 16" id="KW-0539">Nucleus</keyword>
<dbReference type="EMBL" id="CP097507">
    <property type="protein sequence ID" value="URE00186.1"/>
    <property type="molecule type" value="Genomic_DNA"/>
</dbReference>
<accession>A0A9E7K085</accession>
<dbReference type="InterPro" id="IPR051378">
    <property type="entry name" value="Cell2Cell_Antifungal"/>
</dbReference>
<feature type="compositionally biased region" description="Pro residues" evidence="17">
    <location>
        <begin position="485"/>
        <end position="501"/>
    </location>
</feature>
<keyword evidence="3" id="KW-0813">Transport</keyword>
<proteinExistence type="inferred from homology"/>
<keyword evidence="4" id="KW-1003">Cell membrane</keyword>
<feature type="transmembrane region" description="Helical" evidence="18">
    <location>
        <begin position="274"/>
        <end position="294"/>
    </location>
</feature>
<evidence type="ECO:0000256" key="14">
    <source>
        <dbReference type="ARBA" id="ARBA00024184"/>
    </source>
</evidence>
<dbReference type="PANTHER" id="PTHR32080:SF24">
    <property type="entry name" value="PLASMODESMATA-LOCATED PROTEIN 2"/>
    <property type="match status" value="1"/>
</dbReference>
<dbReference type="PROSITE" id="PS51017">
    <property type="entry name" value="CCT"/>
    <property type="match status" value="1"/>
</dbReference>
<feature type="domain" description="CCT" evidence="20">
    <location>
        <begin position="708"/>
        <end position="750"/>
    </location>
</feature>
<keyword evidence="5" id="KW-0945">Host-virus interaction</keyword>
<keyword evidence="12" id="KW-1015">Disulfide bond</keyword>
<feature type="chain" id="PRO_5038484280" evidence="19">
    <location>
        <begin position="45"/>
        <end position="805"/>
    </location>
</feature>
<dbReference type="InterPro" id="IPR038408">
    <property type="entry name" value="GNK2_sf"/>
</dbReference>
<evidence type="ECO:0000256" key="9">
    <source>
        <dbReference type="ARBA" id="ARBA00022949"/>
    </source>
</evidence>
<keyword evidence="11 18" id="KW-0472">Membrane</keyword>
<evidence type="ECO:0000256" key="6">
    <source>
        <dbReference type="ARBA" id="ARBA00022692"/>
    </source>
</evidence>
<evidence type="ECO:0000256" key="11">
    <source>
        <dbReference type="ARBA" id="ARBA00023136"/>
    </source>
</evidence>
<dbReference type="CDD" id="cd23509">
    <property type="entry name" value="Gnk2-like"/>
    <property type="match status" value="2"/>
</dbReference>
<dbReference type="Pfam" id="PF06203">
    <property type="entry name" value="CCT"/>
    <property type="match status" value="1"/>
</dbReference>
<evidence type="ECO:0000256" key="10">
    <source>
        <dbReference type="ARBA" id="ARBA00022989"/>
    </source>
</evidence>
<evidence type="ECO:0000256" key="8">
    <source>
        <dbReference type="ARBA" id="ARBA00022737"/>
    </source>
</evidence>
<dbReference type="GO" id="GO:0005634">
    <property type="term" value="C:nucleus"/>
    <property type="evidence" value="ECO:0007669"/>
    <property type="project" value="UniProtKB-SubCell"/>
</dbReference>
<feature type="domain" description="Gnk2-homologous" evidence="21">
    <location>
        <begin position="156"/>
        <end position="255"/>
    </location>
</feature>
<keyword evidence="8" id="KW-0677">Repeat</keyword>
<dbReference type="FunFam" id="3.30.430.20:FF:000001">
    <property type="entry name" value="cysteine-rich repeat secretory protein 3"/>
    <property type="match status" value="1"/>
</dbReference>
<feature type="domain" description="Gnk2-homologous" evidence="21">
    <location>
        <begin position="48"/>
        <end position="152"/>
    </location>
</feature>
<evidence type="ECO:0000256" key="15">
    <source>
        <dbReference type="ARBA" id="ARBA00038393"/>
    </source>
</evidence>
<dbReference type="GO" id="GO:0046739">
    <property type="term" value="P:transport of virus in multicellular host"/>
    <property type="evidence" value="ECO:0007669"/>
    <property type="project" value="UniProtKB-ARBA"/>
</dbReference>
<keyword evidence="6 18" id="KW-0812">Transmembrane</keyword>
<dbReference type="Pfam" id="PF01657">
    <property type="entry name" value="Stress-antifung"/>
    <property type="match status" value="2"/>
</dbReference>
<dbReference type="FunFam" id="3.30.430.20:FF:000008">
    <property type="entry name" value="cysteine-rich repeat secretory protein 3"/>
    <property type="match status" value="1"/>
</dbReference>
<evidence type="ECO:0000256" key="13">
    <source>
        <dbReference type="ARBA" id="ARBA00023242"/>
    </source>
</evidence>
<evidence type="ECO:0000256" key="12">
    <source>
        <dbReference type="ARBA" id="ARBA00023157"/>
    </source>
</evidence>
<dbReference type="PROSITE" id="PS51473">
    <property type="entry name" value="GNK2"/>
    <property type="match status" value="2"/>
</dbReference>
<dbReference type="PANTHER" id="PTHR32080">
    <property type="entry name" value="ANTIFUNGAL PROTEIN GINKBILOBIN-2-LIKE"/>
    <property type="match status" value="1"/>
</dbReference>
<evidence type="ECO:0000256" key="1">
    <source>
        <dbReference type="ARBA" id="ARBA00004123"/>
    </source>
</evidence>
<keyword evidence="10 18" id="KW-1133">Transmembrane helix</keyword>
<evidence type="ECO:0000313" key="22">
    <source>
        <dbReference type="EMBL" id="URE00186.1"/>
    </source>
</evidence>
<evidence type="ECO:0000256" key="3">
    <source>
        <dbReference type="ARBA" id="ARBA00022448"/>
    </source>
</evidence>
<feature type="signal peptide" evidence="19">
    <location>
        <begin position="1"/>
        <end position="44"/>
    </location>
</feature>
<evidence type="ECO:0000256" key="2">
    <source>
        <dbReference type="ARBA" id="ARBA00004251"/>
    </source>
</evidence>
<dbReference type="Proteomes" id="UP001055439">
    <property type="component" value="Chromosome 5"/>
</dbReference>
<organism evidence="22 23">
    <name type="scientific">Musa troglodytarum</name>
    <name type="common">fe'i banana</name>
    <dbReference type="NCBI Taxonomy" id="320322"/>
    <lineage>
        <taxon>Eukaryota</taxon>
        <taxon>Viridiplantae</taxon>
        <taxon>Streptophyta</taxon>
        <taxon>Embryophyta</taxon>
        <taxon>Tracheophyta</taxon>
        <taxon>Spermatophyta</taxon>
        <taxon>Magnoliopsida</taxon>
        <taxon>Liliopsida</taxon>
        <taxon>Zingiberales</taxon>
        <taxon>Musaceae</taxon>
        <taxon>Musa</taxon>
    </lineage>
</organism>
<evidence type="ECO:0000313" key="23">
    <source>
        <dbReference type="Proteomes" id="UP001055439"/>
    </source>
</evidence>
<keyword evidence="7 19" id="KW-0732">Signal</keyword>
<dbReference type="Gene3D" id="3.30.430.20">
    <property type="entry name" value="Gnk2 domain, C-X8-C-X2-C motif"/>
    <property type="match status" value="2"/>
</dbReference>
<sequence>MGIPRAHRRRHSSPPPSYSFAFPLLRVALTLTVLCLARLSPAAAGSLYNLVYKGCANQTFSGGGAAYGQTLAALSSSLTAQASNSKFYKTTASAYGGQSIFGLFQCRGDLSPSDCSDCVGRLLPMWSSLCGDAAAARVQLAGCYALYQVSGFPQVSGTQMLYKTCGSGGGGGDFEVKRDTAFSQLQSGVAGGQGFYATSYGSVYTMAQCEGDLSTGDCSDCVAQAIQKSEVECGGAASGQVYLDKCYISYSYYANGVTTAGGGGSVGGQTGKTVAIVVGGAAGVGFFIICLLFARSVMKKKESGEEQWWGSGRGANVRLSFVKGKWKQENMLVSCFRKQEDLKRLTAVSKTSTWQTERLGVGERGMLQNMIEQNPEGLLIEGISSPIAAQLLDFCEDDDGRATGDLFPGSDHQQHQSLLFAPYDDVSSSAAATTAASTPLCCYPGDDASFSHFPSFYALLDASPPRPDPDPDLAHYPSSSSSSSNPPPPPAILSVPPPPYSGDPFDQLVTTDAISSEYSFDHGLVVPVPAAGPSASQQQHPQAAYEEERYSAAGGMQQSPELVRLEAPPCGFIEGVGIGALYCAGMLYGGERSQGLSGGRMPVLGPEAGLVGPVNLSDSSGLGPYGQDAMPHMYSSGDLQVLGGGSQRLMGGCSANQPPAPLPTSDVAPLDDSVYKVGRLSVEERKEKIHRYMRKRNERNFSKKIKVNSSDLISCRVGAAIRADERRSQYACRKTLADSRPRVRGRFAKNDELGEVARLSSSSHEFDDDEEAVVKEEDILDSSDILAHISGVNSFKYNYTLESWI</sequence>
<dbReference type="GO" id="GO:0005886">
    <property type="term" value="C:plasma membrane"/>
    <property type="evidence" value="ECO:0007669"/>
    <property type="project" value="UniProtKB-SubCell"/>
</dbReference>
<evidence type="ECO:0000259" key="21">
    <source>
        <dbReference type="PROSITE" id="PS51473"/>
    </source>
</evidence>
<dbReference type="OrthoDB" id="10368634at2759"/>
<dbReference type="InterPro" id="IPR010402">
    <property type="entry name" value="CCT_domain"/>
</dbReference>
<dbReference type="GO" id="GO:0009506">
    <property type="term" value="C:plasmodesma"/>
    <property type="evidence" value="ECO:0007669"/>
    <property type="project" value="UniProtKB-SubCell"/>
</dbReference>
<comment type="subcellular location">
    <subcellularLocation>
        <location evidence="14">Cell junction</location>
        <location evidence="14">Plasmodesma</location>
    </subcellularLocation>
    <subcellularLocation>
        <location evidence="2">Cell membrane</location>
        <topology evidence="2">Single-pass type I membrane protein</topology>
    </subcellularLocation>
    <subcellularLocation>
        <location evidence="1 16">Nucleus</location>
    </subcellularLocation>
</comment>
<dbReference type="InterPro" id="IPR002902">
    <property type="entry name" value="GNK2"/>
</dbReference>
<evidence type="ECO:0000256" key="7">
    <source>
        <dbReference type="ARBA" id="ARBA00022729"/>
    </source>
</evidence>
<feature type="region of interest" description="Disordered" evidence="17">
    <location>
        <begin position="462"/>
        <end position="507"/>
    </location>
</feature>
<gene>
    <name evidence="22" type="ORF">MUK42_21216</name>
</gene>
<evidence type="ECO:0000256" key="18">
    <source>
        <dbReference type="SAM" id="Phobius"/>
    </source>
</evidence>